<sequence>MQDLYTQRSRRTAQSLLRDRSHPRHKLFTLLLSGKRYRSIRTRTTRFRDNFFSQTTLNS</sequence>
<dbReference type="EMBL" id="JAOPHQ010005413">
    <property type="protein sequence ID" value="KAK0135650.1"/>
    <property type="molecule type" value="Genomic_DNA"/>
</dbReference>
<protein>
    <submittedName>
        <fullName evidence="1">Uncharacterized protein</fullName>
    </submittedName>
</protein>
<reference evidence="1" key="1">
    <citation type="journal article" date="2023" name="Front. Mar. Sci.">
        <title>A new Merluccius polli reference genome to investigate the effects of global change in West African waters.</title>
        <authorList>
            <person name="Mateo J.L."/>
            <person name="Blanco-Fernandez C."/>
            <person name="Garcia-Vazquez E."/>
            <person name="Machado-Schiaffino G."/>
        </authorList>
    </citation>
    <scope>NUCLEOTIDE SEQUENCE</scope>
    <source>
        <strain evidence="1">C29</strain>
        <tissue evidence="1">Fin</tissue>
    </source>
</reference>
<accession>A0AA47NSD4</accession>
<proteinExistence type="predicted"/>
<evidence type="ECO:0000313" key="2">
    <source>
        <dbReference type="Proteomes" id="UP001174136"/>
    </source>
</evidence>
<organism evidence="1 2">
    <name type="scientific">Merluccius polli</name>
    <name type="common">Benguela hake</name>
    <name type="synonym">Merluccius cadenati</name>
    <dbReference type="NCBI Taxonomy" id="89951"/>
    <lineage>
        <taxon>Eukaryota</taxon>
        <taxon>Metazoa</taxon>
        <taxon>Chordata</taxon>
        <taxon>Craniata</taxon>
        <taxon>Vertebrata</taxon>
        <taxon>Euteleostomi</taxon>
        <taxon>Actinopterygii</taxon>
        <taxon>Neopterygii</taxon>
        <taxon>Teleostei</taxon>
        <taxon>Neoteleostei</taxon>
        <taxon>Acanthomorphata</taxon>
        <taxon>Zeiogadaria</taxon>
        <taxon>Gadariae</taxon>
        <taxon>Gadiformes</taxon>
        <taxon>Gadoidei</taxon>
        <taxon>Merlucciidae</taxon>
        <taxon>Merluccius</taxon>
    </lineage>
</organism>
<dbReference type="AlphaFoldDB" id="A0AA47NSD4"/>
<dbReference type="Proteomes" id="UP001174136">
    <property type="component" value="Unassembled WGS sequence"/>
</dbReference>
<keyword evidence="2" id="KW-1185">Reference proteome</keyword>
<gene>
    <name evidence="1" type="ORF">N1851_028483</name>
</gene>
<comment type="caution">
    <text evidence="1">The sequence shown here is derived from an EMBL/GenBank/DDBJ whole genome shotgun (WGS) entry which is preliminary data.</text>
</comment>
<evidence type="ECO:0000313" key="1">
    <source>
        <dbReference type="EMBL" id="KAK0135650.1"/>
    </source>
</evidence>
<name>A0AA47NSD4_MERPO</name>